<proteinExistence type="predicted"/>
<comment type="caution">
    <text evidence="2">The sequence shown here is derived from an EMBL/GenBank/DDBJ whole genome shotgun (WGS) entry which is preliminary data.</text>
</comment>
<dbReference type="EMBL" id="JAIBOA010000001">
    <property type="protein sequence ID" value="MBW8480978.1"/>
    <property type="molecule type" value="Genomic_DNA"/>
</dbReference>
<dbReference type="RefSeq" id="WP_220162365.1">
    <property type="nucleotide sequence ID" value="NZ_JAIBOA010000001.1"/>
</dbReference>
<accession>A0ABS7FKT5</accession>
<evidence type="ECO:0000313" key="3">
    <source>
        <dbReference type="Proteomes" id="UP000774570"/>
    </source>
</evidence>
<keyword evidence="3" id="KW-1185">Reference proteome</keyword>
<sequence length="132" mass="13269">MHARSEGADATVDPGTGDGPPPGTPVLEYRGDPALVCGFVAAEAARHGVIGNSAALLVIAAGDVAAGLGTAGRGATVRVWPQRTGPRRAALVCRFQAPAGRAVPAQRPPAHRLGGRVQVTCAGPVTTLRLPL</sequence>
<gene>
    <name evidence="2" type="ORF">K1Y72_01260</name>
</gene>
<evidence type="ECO:0000256" key="1">
    <source>
        <dbReference type="SAM" id="MobiDB-lite"/>
    </source>
</evidence>
<feature type="region of interest" description="Disordered" evidence="1">
    <location>
        <begin position="1"/>
        <end position="27"/>
    </location>
</feature>
<organism evidence="2 3">
    <name type="scientific">Actinomadura parmotrematis</name>
    <dbReference type="NCBI Taxonomy" id="2864039"/>
    <lineage>
        <taxon>Bacteria</taxon>
        <taxon>Bacillati</taxon>
        <taxon>Actinomycetota</taxon>
        <taxon>Actinomycetes</taxon>
        <taxon>Streptosporangiales</taxon>
        <taxon>Thermomonosporaceae</taxon>
        <taxon>Actinomadura</taxon>
    </lineage>
</organism>
<name>A0ABS7FKT5_9ACTN</name>
<reference evidence="2 3" key="1">
    <citation type="submission" date="2021-07" db="EMBL/GenBank/DDBJ databases">
        <title>Actinomadura sp. PM05-2 isolated from lichen.</title>
        <authorList>
            <person name="Somphong A."/>
            <person name="Phongsopitanun W."/>
            <person name="Tanasupawat S."/>
            <person name="Peongsungnone V."/>
        </authorList>
    </citation>
    <scope>NUCLEOTIDE SEQUENCE [LARGE SCALE GENOMIC DNA]</scope>
    <source>
        <strain evidence="2 3">PM05-2</strain>
    </source>
</reference>
<protein>
    <submittedName>
        <fullName evidence="2">Uncharacterized protein</fullName>
    </submittedName>
</protein>
<evidence type="ECO:0000313" key="2">
    <source>
        <dbReference type="EMBL" id="MBW8480978.1"/>
    </source>
</evidence>
<dbReference type="Proteomes" id="UP000774570">
    <property type="component" value="Unassembled WGS sequence"/>
</dbReference>